<feature type="transmembrane region" description="Helical" evidence="8">
    <location>
        <begin position="155"/>
        <end position="174"/>
    </location>
</feature>
<keyword evidence="6 8" id="KW-1133">Transmembrane helix</keyword>
<protein>
    <submittedName>
        <fullName evidence="9">Uncharacterized protein</fullName>
    </submittedName>
</protein>
<keyword evidence="4" id="KW-1003">Cell membrane</keyword>
<dbReference type="AlphaFoldDB" id="M3ADT3"/>
<evidence type="ECO:0000256" key="8">
    <source>
        <dbReference type="SAM" id="Phobius"/>
    </source>
</evidence>
<dbReference type="eggNOG" id="ENOG502RBVG">
    <property type="taxonomic scope" value="Eukaryota"/>
</dbReference>
<reference evidence="9 10" key="1">
    <citation type="journal article" date="2012" name="PLoS Pathog.">
        <title>Diverse lifestyles and strategies of plant pathogenesis encoded in the genomes of eighteen Dothideomycetes fungi.</title>
        <authorList>
            <person name="Ohm R.A."/>
            <person name="Feau N."/>
            <person name="Henrissat B."/>
            <person name="Schoch C.L."/>
            <person name="Horwitz B.A."/>
            <person name="Barry K.W."/>
            <person name="Condon B.J."/>
            <person name="Copeland A.C."/>
            <person name="Dhillon B."/>
            <person name="Glaser F."/>
            <person name="Hesse C.N."/>
            <person name="Kosti I."/>
            <person name="LaButti K."/>
            <person name="Lindquist E.A."/>
            <person name="Lucas S."/>
            <person name="Salamov A.A."/>
            <person name="Bradshaw R.E."/>
            <person name="Ciuffetti L."/>
            <person name="Hamelin R.C."/>
            <person name="Kema G.H.J."/>
            <person name="Lawrence C."/>
            <person name="Scott J.A."/>
            <person name="Spatafora J.W."/>
            <person name="Turgeon B.G."/>
            <person name="de Wit P.J.G.M."/>
            <person name="Zhong S."/>
            <person name="Goodwin S.B."/>
            <person name="Grigoriev I.V."/>
        </authorList>
    </citation>
    <scope>NUCLEOTIDE SEQUENCE [LARGE SCALE GENOMIC DNA]</scope>
    <source>
        <strain evidence="9 10">CIRAD86</strain>
    </source>
</reference>
<feature type="transmembrane region" description="Helical" evidence="8">
    <location>
        <begin position="359"/>
        <end position="382"/>
    </location>
</feature>
<feature type="transmembrane region" description="Helical" evidence="8">
    <location>
        <begin position="431"/>
        <end position="449"/>
    </location>
</feature>
<evidence type="ECO:0000256" key="4">
    <source>
        <dbReference type="ARBA" id="ARBA00022475"/>
    </source>
</evidence>
<feature type="transmembrane region" description="Helical" evidence="8">
    <location>
        <begin position="220"/>
        <end position="240"/>
    </location>
</feature>
<keyword evidence="3" id="KW-0813">Transport</keyword>
<proteinExistence type="inferred from homology"/>
<comment type="similarity">
    <text evidence="2">Belongs to the multi antimicrobial extrusion (MATE) (TC 2.A.66.1) family.</text>
</comment>
<feature type="transmembrane region" description="Helical" evidence="8">
    <location>
        <begin position="38"/>
        <end position="58"/>
    </location>
</feature>
<dbReference type="InterPro" id="IPR002528">
    <property type="entry name" value="MATE_fam"/>
</dbReference>
<dbReference type="PANTHER" id="PTHR43549:SF2">
    <property type="entry name" value="MULTIDRUG RESISTANCE PROTEIN NORM-RELATED"/>
    <property type="match status" value="1"/>
</dbReference>
<dbReference type="OrthoDB" id="2119662at2759"/>
<dbReference type="GO" id="GO:0005886">
    <property type="term" value="C:plasma membrane"/>
    <property type="evidence" value="ECO:0007669"/>
    <property type="project" value="UniProtKB-SubCell"/>
</dbReference>
<dbReference type="GeneID" id="19339111"/>
<sequence>MAAKVSTIKATDLTGDDHIQNTNDQGNAAKPLWSRSRYSGALLFNIAAFILPALYATLSKLWVANIDSSMVVTTDAYTYIGVVSEVLNEGLPRAAWVIIGDKTNRSLASRHSLSYTLILFQTILGLIMSIAIAGAAKDFANAFAPAEVRGASLTYVRIAAFSALASAIETAVAAATRALDKPDVPLLISSIKFAVNIILDMVFISKYHVDSVTPTVNTQAAIQLACGLAASFAGLIYFVWATIRKHSQSTSEESVHPSLHALVILARPGFMTFTESAVRNALYLWLVSNIVSMGTDYATAWGVFNTIRWGLIMVPVQALEATTLAFVGHAWGSWRQSVGVEAPRPQAQTKHLISIARPAFVSSIVGLAFEVPACLFLSFYGAQRFAHYISESETVSKIVEHMWKTIDWCYICYAVSTQLAAILLATRPCWYLYQSLASNLLWVLPWAIVVSVTKLNADNAWTYHSIVFGGSLVFSLADIIIFDGVWAVMLRKGRMRLPPLVGM</sequence>
<dbReference type="GO" id="GO:0042910">
    <property type="term" value="F:xenobiotic transmembrane transporter activity"/>
    <property type="evidence" value="ECO:0007669"/>
    <property type="project" value="InterPro"/>
</dbReference>
<evidence type="ECO:0000256" key="3">
    <source>
        <dbReference type="ARBA" id="ARBA00022448"/>
    </source>
</evidence>
<dbReference type="KEGG" id="pfj:MYCFIDRAFT_36308"/>
<dbReference type="STRING" id="383855.M3ADT3"/>
<keyword evidence="5 8" id="KW-0812">Transmembrane</keyword>
<keyword evidence="10" id="KW-1185">Reference proteome</keyword>
<name>M3ADT3_PSEFD</name>
<dbReference type="Proteomes" id="UP000016932">
    <property type="component" value="Unassembled WGS sequence"/>
</dbReference>
<evidence type="ECO:0000313" key="9">
    <source>
        <dbReference type="EMBL" id="EME82696.1"/>
    </source>
</evidence>
<evidence type="ECO:0000256" key="1">
    <source>
        <dbReference type="ARBA" id="ARBA00004651"/>
    </source>
</evidence>
<dbReference type="InterPro" id="IPR052031">
    <property type="entry name" value="Membrane_Transporter-Flippase"/>
</dbReference>
<comment type="subcellular location">
    <subcellularLocation>
        <location evidence="1">Cell membrane</location>
        <topology evidence="1">Multi-pass membrane protein</topology>
    </subcellularLocation>
</comment>
<accession>M3ADT3</accession>
<organism evidence="9 10">
    <name type="scientific">Pseudocercospora fijiensis (strain CIRAD86)</name>
    <name type="common">Black leaf streak disease fungus</name>
    <name type="synonym">Mycosphaerella fijiensis</name>
    <dbReference type="NCBI Taxonomy" id="383855"/>
    <lineage>
        <taxon>Eukaryota</taxon>
        <taxon>Fungi</taxon>
        <taxon>Dikarya</taxon>
        <taxon>Ascomycota</taxon>
        <taxon>Pezizomycotina</taxon>
        <taxon>Dothideomycetes</taxon>
        <taxon>Dothideomycetidae</taxon>
        <taxon>Mycosphaerellales</taxon>
        <taxon>Mycosphaerellaceae</taxon>
        <taxon>Pseudocercospora</taxon>
    </lineage>
</organism>
<feature type="transmembrane region" description="Helical" evidence="8">
    <location>
        <begin position="186"/>
        <end position="208"/>
    </location>
</feature>
<evidence type="ECO:0000256" key="2">
    <source>
        <dbReference type="ARBA" id="ARBA00010199"/>
    </source>
</evidence>
<gene>
    <name evidence="9" type="ORF">MYCFIDRAFT_36308</name>
</gene>
<dbReference type="RefSeq" id="XP_007925748.1">
    <property type="nucleotide sequence ID" value="XM_007927557.1"/>
</dbReference>
<dbReference type="Pfam" id="PF01554">
    <property type="entry name" value="MatE"/>
    <property type="match status" value="1"/>
</dbReference>
<feature type="transmembrane region" description="Helical" evidence="8">
    <location>
        <begin position="112"/>
        <end position="135"/>
    </location>
</feature>
<dbReference type="PANTHER" id="PTHR43549">
    <property type="entry name" value="MULTIDRUG RESISTANCE PROTEIN YPNP-RELATED"/>
    <property type="match status" value="1"/>
</dbReference>
<feature type="transmembrane region" description="Helical" evidence="8">
    <location>
        <begin position="461"/>
        <end position="488"/>
    </location>
</feature>
<dbReference type="HOGENOM" id="CLU_030965_1_0_1"/>
<evidence type="ECO:0000256" key="7">
    <source>
        <dbReference type="ARBA" id="ARBA00023136"/>
    </source>
</evidence>
<dbReference type="EMBL" id="KB446558">
    <property type="protein sequence ID" value="EME82696.1"/>
    <property type="molecule type" value="Genomic_DNA"/>
</dbReference>
<dbReference type="VEuPathDB" id="FungiDB:MYCFIDRAFT_36308"/>
<keyword evidence="7 8" id="KW-0472">Membrane</keyword>
<evidence type="ECO:0000256" key="6">
    <source>
        <dbReference type="ARBA" id="ARBA00022989"/>
    </source>
</evidence>
<evidence type="ECO:0000313" key="10">
    <source>
        <dbReference type="Proteomes" id="UP000016932"/>
    </source>
</evidence>
<dbReference type="GO" id="GO:0015297">
    <property type="term" value="F:antiporter activity"/>
    <property type="evidence" value="ECO:0007669"/>
    <property type="project" value="InterPro"/>
</dbReference>
<evidence type="ECO:0000256" key="5">
    <source>
        <dbReference type="ARBA" id="ARBA00022692"/>
    </source>
</evidence>